<dbReference type="InterPro" id="IPR020904">
    <property type="entry name" value="Sc_DH/Rdtase_CS"/>
</dbReference>
<dbReference type="RefSeq" id="WP_027935334.1">
    <property type="nucleotide sequence ID" value="NZ_CBDRBU010000015.1"/>
</dbReference>
<name>A0A3N2H569_9PSEU</name>
<reference evidence="4 5" key="1">
    <citation type="submission" date="2018-11" db="EMBL/GenBank/DDBJ databases">
        <title>Sequencing the genomes of 1000 actinobacteria strains.</title>
        <authorList>
            <person name="Klenk H.-P."/>
        </authorList>
    </citation>
    <scope>NUCLEOTIDE SEQUENCE [LARGE SCALE GENOMIC DNA]</scope>
    <source>
        <strain evidence="4 5">DSM 44348</strain>
    </source>
</reference>
<evidence type="ECO:0000256" key="1">
    <source>
        <dbReference type="ARBA" id="ARBA00006484"/>
    </source>
</evidence>
<keyword evidence="2" id="KW-0560">Oxidoreductase</keyword>
<dbReference type="InterPro" id="IPR002347">
    <property type="entry name" value="SDR_fam"/>
</dbReference>
<proteinExistence type="inferred from homology"/>
<dbReference type="Pfam" id="PF00106">
    <property type="entry name" value="adh_short"/>
    <property type="match status" value="1"/>
</dbReference>
<organism evidence="4 5">
    <name type="scientific">Amycolatopsis thermoflava</name>
    <dbReference type="NCBI Taxonomy" id="84480"/>
    <lineage>
        <taxon>Bacteria</taxon>
        <taxon>Bacillati</taxon>
        <taxon>Actinomycetota</taxon>
        <taxon>Actinomycetes</taxon>
        <taxon>Pseudonocardiales</taxon>
        <taxon>Pseudonocardiaceae</taxon>
        <taxon>Amycolatopsis</taxon>
        <taxon>Amycolatopsis methanolica group</taxon>
    </lineage>
</organism>
<dbReference type="PRINTS" id="PR00080">
    <property type="entry name" value="SDRFAMILY"/>
</dbReference>
<dbReference type="Gene3D" id="3.40.50.720">
    <property type="entry name" value="NAD(P)-binding Rossmann-like Domain"/>
    <property type="match status" value="1"/>
</dbReference>
<accession>A0A3N2H569</accession>
<sequence>MEIAGSIALVTGANRGLGRVLATALLDRGAKTVYAAARNPESITDPRLTPVRLDVTDPASVAAAAELAADATLVVNNAGVGSNGSLLTAPDLDAARKVLETNFFGPVNVSRAFAPILGRNGGGALVNVLSVLSWLAPPVTADYSAAKAAAWSFTNSARWELRGQGTLVVGVHVGYMDTDMAAHVEGPKVAPEDLARQVLDAVENGQEEVLGDELSRGVKAGLAGPVAAFER</sequence>
<evidence type="ECO:0000313" key="4">
    <source>
        <dbReference type="EMBL" id="ROS43490.1"/>
    </source>
</evidence>
<dbReference type="GeneID" id="301847183"/>
<dbReference type="EMBL" id="RKHY01000001">
    <property type="protein sequence ID" value="ROS43490.1"/>
    <property type="molecule type" value="Genomic_DNA"/>
</dbReference>
<dbReference type="SUPFAM" id="SSF51735">
    <property type="entry name" value="NAD(P)-binding Rossmann-fold domains"/>
    <property type="match status" value="1"/>
</dbReference>
<evidence type="ECO:0000256" key="2">
    <source>
        <dbReference type="ARBA" id="ARBA00023002"/>
    </source>
</evidence>
<dbReference type="Proteomes" id="UP000274843">
    <property type="component" value="Unassembled WGS sequence"/>
</dbReference>
<dbReference type="PROSITE" id="PS00061">
    <property type="entry name" value="ADH_SHORT"/>
    <property type="match status" value="1"/>
</dbReference>
<evidence type="ECO:0000313" key="5">
    <source>
        <dbReference type="Proteomes" id="UP000274843"/>
    </source>
</evidence>
<dbReference type="InterPro" id="IPR036291">
    <property type="entry name" value="NAD(P)-bd_dom_sf"/>
</dbReference>
<dbReference type="PANTHER" id="PTHR43391">
    <property type="entry name" value="RETINOL DEHYDROGENASE-RELATED"/>
    <property type="match status" value="1"/>
</dbReference>
<dbReference type="GO" id="GO:0005829">
    <property type="term" value="C:cytosol"/>
    <property type="evidence" value="ECO:0007669"/>
    <property type="project" value="TreeGrafter"/>
</dbReference>
<dbReference type="GO" id="GO:0016491">
    <property type="term" value="F:oxidoreductase activity"/>
    <property type="evidence" value="ECO:0007669"/>
    <property type="project" value="UniProtKB-KW"/>
</dbReference>
<dbReference type="NCBIfam" id="NF006119">
    <property type="entry name" value="PRK08264.1-5"/>
    <property type="match status" value="1"/>
</dbReference>
<comment type="caution">
    <text evidence="4">The sequence shown here is derived from an EMBL/GenBank/DDBJ whole genome shotgun (WGS) entry which is preliminary data.</text>
</comment>
<comment type="similarity">
    <text evidence="1 3">Belongs to the short-chain dehydrogenases/reductases (SDR) family.</text>
</comment>
<gene>
    <name evidence="4" type="ORF">EDD35_5907</name>
</gene>
<evidence type="ECO:0000256" key="3">
    <source>
        <dbReference type="RuleBase" id="RU000363"/>
    </source>
</evidence>
<dbReference type="PRINTS" id="PR00081">
    <property type="entry name" value="GDHRDH"/>
</dbReference>
<keyword evidence="5" id="KW-1185">Reference proteome</keyword>
<protein>
    <submittedName>
        <fullName evidence="4">Short-subunit dehydrogenase</fullName>
    </submittedName>
</protein>
<dbReference type="AlphaFoldDB" id="A0A3N2H569"/>
<dbReference type="PANTHER" id="PTHR43391:SF91">
    <property type="entry name" value="OS04G0390700 PROTEIN"/>
    <property type="match status" value="1"/>
</dbReference>